<dbReference type="GO" id="GO:0016614">
    <property type="term" value="F:oxidoreductase activity, acting on CH-OH group of donors"/>
    <property type="evidence" value="ECO:0007669"/>
    <property type="project" value="InterPro"/>
</dbReference>
<comment type="similarity">
    <text evidence="1">Belongs to the GMC oxidoreductase family.</text>
</comment>
<dbReference type="InterPro" id="IPR012132">
    <property type="entry name" value="GMC_OxRdtase"/>
</dbReference>
<dbReference type="Pfam" id="PF05199">
    <property type="entry name" value="GMC_oxred_C"/>
    <property type="match status" value="1"/>
</dbReference>
<dbReference type="Gene3D" id="3.30.560.10">
    <property type="entry name" value="Glucose Oxidase, domain 3"/>
    <property type="match status" value="1"/>
</dbReference>
<dbReference type="EMBL" id="OV651821">
    <property type="protein sequence ID" value="CAH1115140.1"/>
    <property type="molecule type" value="Genomic_DNA"/>
</dbReference>
<proteinExistence type="inferred from homology"/>
<protein>
    <submittedName>
        <fullName evidence="5">Uncharacterized protein</fullName>
    </submittedName>
</protein>
<organism evidence="5 6">
    <name type="scientific">Psylliodes chrysocephalus</name>
    <dbReference type="NCBI Taxonomy" id="3402493"/>
    <lineage>
        <taxon>Eukaryota</taxon>
        <taxon>Metazoa</taxon>
        <taxon>Ecdysozoa</taxon>
        <taxon>Arthropoda</taxon>
        <taxon>Hexapoda</taxon>
        <taxon>Insecta</taxon>
        <taxon>Pterygota</taxon>
        <taxon>Neoptera</taxon>
        <taxon>Endopterygota</taxon>
        <taxon>Coleoptera</taxon>
        <taxon>Polyphaga</taxon>
        <taxon>Cucujiformia</taxon>
        <taxon>Chrysomeloidea</taxon>
        <taxon>Chrysomelidae</taxon>
        <taxon>Galerucinae</taxon>
        <taxon>Alticini</taxon>
        <taxon>Psylliodes</taxon>
    </lineage>
</organism>
<comment type="cofactor">
    <cofactor evidence="2">
        <name>FAD</name>
        <dbReference type="ChEBI" id="CHEBI:57692"/>
    </cofactor>
</comment>
<dbReference type="InterPro" id="IPR000172">
    <property type="entry name" value="GMC_OxRdtase_N"/>
</dbReference>
<dbReference type="PANTHER" id="PTHR11552">
    <property type="entry name" value="GLUCOSE-METHANOL-CHOLINE GMC OXIDOREDUCTASE"/>
    <property type="match status" value="1"/>
</dbReference>
<evidence type="ECO:0000256" key="1">
    <source>
        <dbReference type="ARBA" id="ARBA00010790"/>
    </source>
</evidence>
<dbReference type="SUPFAM" id="SSF54373">
    <property type="entry name" value="FAD-linked reductases, C-terminal domain"/>
    <property type="match status" value="1"/>
</dbReference>
<evidence type="ECO:0000259" key="4">
    <source>
        <dbReference type="Pfam" id="PF05199"/>
    </source>
</evidence>
<evidence type="ECO:0000313" key="5">
    <source>
        <dbReference type="EMBL" id="CAH1115140.1"/>
    </source>
</evidence>
<gene>
    <name evidence="5" type="ORF">PSYICH_LOCUS15521</name>
</gene>
<evidence type="ECO:0000259" key="3">
    <source>
        <dbReference type="Pfam" id="PF00732"/>
    </source>
</evidence>
<feature type="binding site" evidence="2">
    <location>
        <position position="230"/>
    </location>
    <ligand>
        <name>FAD</name>
        <dbReference type="ChEBI" id="CHEBI:57692"/>
    </ligand>
</feature>
<accession>A0A9P0D745</accession>
<dbReference type="AlphaFoldDB" id="A0A9P0D745"/>
<feature type="domain" description="Glucose-methanol-choline oxidoreductase N-terminal" evidence="3">
    <location>
        <begin position="69"/>
        <end position="305"/>
    </location>
</feature>
<keyword evidence="2" id="KW-0285">Flavoprotein</keyword>
<keyword evidence="6" id="KW-1185">Reference proteome</keyword>
<name>A0A9P0D745_9CUCU</name>
<sequence>MEESFDFVIVGASPAGTVLANRLTEEGRFKVLLLEAGKYANNSGFTQFPRFFALHPYSDYGWGYTSVKQSTACLGTAKKSCKYYSGKGVGGNSLIQPPLYSRGHPENFNCIARTVRDASWNYKDLLKYFKKLEKLTRVAEKAPIDSEVHGYSGLIHTQNRIPGGYFLTNTFVEGSVELGYPINDYNGPNPVGASIEQLYINNGRRQDMGSVFVTPYRNRANLKVLIESYVTKIEINPYSRVAQSVIYTRSGVRYRARASKEIILSAGSIGSPRTLMLSGIGPRRHLEKVGIDVIQDLEVGSGLKDYAVAGALIFSTNVTRPVDYYKDWVQDYLKGEGDLTGVSRAQAIGFYPLKSCNKLIPTVRLMSDITLPSSGVQKYMDFTTENTKASWGTNKNAVVFELGLLNPKSSGTIRLKNSNPFEYPLINPRFLSDAHNKDIDMLYEGIKLVFRLKDTLAYKKIQLTYNGAPLPACTKHTFLSKSYWYCFLRQVTLAGGFPTGTCPIGVNREKGAVVDSKLRVIGISRLRVADESVFPRPLYGTASIQATVVGEKLADDLKRQY</sequence>
<feature type="domain" description="Glucose-methanol-choline oxidoreductase C-terminal" evidence="4">
    <location>
        <begin position="407"/>
        <end position="548"/>
    </location>
</feature>
<dbReference type="GO" id="GO:0050660">
    <property type="term" value="F:flavin adenine dinucleotide binding"/>
    <property type="evidence" value="ECO:0007669"/>
    <property type="project" value="InterPro"/>
</dbReference>
<keyword evidence="2" id="KW-0274">FAD</keyword>
<dbReference type="Pfam" id="PF00732">
    <property type="entry name" value="GMC_oxred_N"/>
    <property type="match status" value="1"/>
</dbReference>
<reference evidence="5" key="1">
    <citation type="submission" date="2022-01" db="EMBL/GenBank/DDBJ databases">
        <authorList>
            <person name="King R."/>
        </authorList>
    </citation>
    <scope>NUCLEOTIDE SEQUENCE</scope>
</reference>
<dbReference type="InterPro" id="IPR036188">
    <property type="entry name" value="FAD/NAD-bd_sf"/>
</dbReference>
<dbReference type="InterPro" id="IPR007867">
    <property type="entry name" value="GMC_OxRtase_C"/>
</dbReference>
<dbReference type="SUPFAM" id="SSF51905">
    <property type="entry name" value="FAD/NAD(P)-binding domain"/>
    <property type="match status" value="1"/>
</dbReference>
<dbReference type="Proteomes" id="UP001153636">
    <property type="component" value="Chromosome 9"/>
</dbReference>
<evidence type="ECO:0000256" key="2">
    <source>
        <dbReference type="PIRSR" id="PIRSR000137-2"/>
    </source>
</evidence>
<dbReference type="OrthoDB" id="269227at2759"/>
<evidence type="ECO:0000313" key="6">
    <source>
        <dbReference type="Proteomes" id="UP001153636"/>
    </source>
</evidence>
<dbReference type="PANTHER" id="PTHR11552:SF158">
    <property type="entry name" value="GH23626P-RELATED"/>
    <property type="match status" value="1"/>
</dbReference>
<dbReference type="PIRSF" id="PIRSF000137">
    <property type="entry name" value="Alcohol_oxidase"/>
    <property type="match status" value="1"/>
</dbReference>
<dbReference type="Gene3D" id="3.50.50.60">
    <property type="entry name" value="FAD/NAD(P)-binding domain"/>
    <property type="match status" value="1"/>
</dbReference>